<dbReference type="InterPro" id="IPR008136">
    <property type="entry name" value="CinA_C"/>
</dbReference>
<dbReference type="RefSeq" id="XP_066633388.1">
    <property type="nucleotide sequence ID" value="XM_066775507.1"/>
</dbReference>
<feature type="domain" description="CinA C-terminal" evidence="1">
    <location>
        <begin position="20"/>
        <end position="181"/>
    </location>
</feature>
<evidence type="ECO:0000259" key="1">
    <source>
        <dbReference type="Pfam" id="PF02464"/>
    </source>
</evidence>
<reference evidence="2 3" key="1">
    <citation type="submission" date="2024-02" db="EMBL/GenBank/DDBJ databases">
        <title>De novo assembly and annotation of 12 fungi associated with fruit tree decline syndrome in Ontario, Canada.</title>
        <authorList>
            <person name="Sulman M."/>
            <person name="Ellouze W."/>
            <person name="Ilyukhin E."/>
        </authorList>
    </citation>
    <scope>NUCLEOTIDE SEQUENCE [LARGE SCALE GENOMIC DNA]</scope>
    <source>
        <strain evidence="2 3">FDS-637</strain>
    </source>
</reference>
<comment type="caution">
    <text evidence="2">The sequence shown here is derived from an EMBL/GenBank/DDBJ whole genome shotgun (WGS) entry which is preliminary data.</text>
</comment>
<dbReference type="EMBL" id="JAJVCZ030000004">
    <property type="protein sequence ID" value="KAL0260359.1"/>
    <property type="molecule type" value="Genomic_DNA"/>
</dbReference>
<gene>
    <name evidence="2" type="ORF">SLS55_004045</name>
</gene>
<protein>
    <recommendedName>
        <fullName evidence="1">CinA C-terminal domain-containing protein</fullName>
    </recommendedName>
</protein>
<dbReference type="Pfam" id="PF02464">
    <property type="entry name" value="CinA"/>
    <property type="match status" value="1"/>
</dbReference>
<dbReference type="SUPFAM" id="SSF142433">
    <property type="entry name" value="CinA-like"/>
    <property type="match status" value="1"/>
</dbReference>
<keyword evidence="3" id="KW-1185">Reference proteome</keyword>
<organism evidence="2 3">
    <name type="scientific">Diplodia seriata</name>
    <dbReference type="NCBI Taxonomy" id="420778"/>
    <lineage>
        <taxon>Eukaryota</taxon>
        <taxon>Fungi</taxon>
        <taxon>Dikarya</taxon>
        <taxon>Ascomycota</taxon>
        <taxon>Pezizomycotina</taxon>
        <taxon>Dothideomycetes</taxon>
        <taxon>Dothideomycetes incertae sedis</taxon>
        <taxon>Botryosphaeriales</taxon>
        <taxon>Botryosphaeriaceae</taxon>
        <taxon>Diplodia</taxon>
    </lineage>
</organism>
<dbReference type="GeneID" id="92008130"/>
<sequence>MPSKIPEAVFPPTELREIVYEVVELLKDRGETISCGETVSTAPFTAGPRVEVAGDANASGLVANAVALVNRLQLYTLESRLTYGGWTQEQIDNFTGPSIHCVLGLAEHVRGQLGSTYTVAESGSAGPSNWGKSDNMKAGYVALAVASSSGCVEREIETGLVDRDANMVRFAVEALRLVKDVIAADMARFSGWLNC</sequence>
<name>A0ABR3CIJ5_9PEZI</name>
<evidence type="ECO:0000313" key="2">
    <source>
        <dbReference type="EMBL" id="KAL0260359.1"/>
    </source>
</evidence>
<evidence type="ECO:0000313" key="3">
    <source>
        <dbReference type="Proteomes" id="UP001430584"/>
    </source>
</evidence>
<proteinExistence type="predicted"/>
<accession>A0ABR3CIJ5</accession>
<dbReference type="Proteomes" id="UP001430584">
    <property type="component" value="Unassembled WGS sequence"/>
</dbReference>
<dbReference type="Gene3D" id="3.90.950.20">
    <property type="entry name" value="CinA-like"/>
    <property type="match status" value="1"/>
</dbReference>
<dbReference type="InterPro" id="IPR036653">
    <property type="entry name" value="CinA-like_C"/>
</dbReference>